<evidence type="ECO:0000256" key="1">
    <source>
        <dbReference type="ARBA" id="ARBA00006611"/>
    </source>
</evidence>
<dbReference type="PANTHER" id="PTHR30486:SF6">
    <property type="entry name" value="TYPE IV PILUS RETRACTATION ATPASE PILT"/>
    <property type="match status" value="1"/>
</dbReference>
<protein>
    <submittedName>
        <fullName evidence="3">CpaF family protein</fullName>
    </submittedName>
</protein>
<dbReference type="Gene3D" id="3.40.50.300">
    <property type="entry name" value="P-loop containing nucleotide triphosphate hydrolases"/>
    <property type="match status" value="1"/>
</dbReference>
<dbReference type="Proteomes" id="UP000237883">
    <property type="component" value="Chromosome"/>
</dbReference>
<dbReference type="EMBL" id="CP027228">
    <property type="protein sequence ID" value="AVM48925.1"/>
    <property type="molecule type" value="Genomic_DNA"/>
</dbReference>
<accession>A0A2S0L6K5</accession>
<dbReference type="Pfam" id="PF00437">
    <property type="entry name" value="T2SSE"/>
    <property type="match status" value="1"/>
</dbReference>
<sequence length="410" mass="46281">MKYVVNKHSRVIELITNNLKAIISHSDESLNEEQLLELVENTVFESSYISLIDYDEITDVIRAIFLRVSSKYSILSNYIEDPCINEIMVNGYNRIFVEKNKKITEVDNAFYSDDELEGLIRMFASDIHREINEANPIVDARLENGYRVNGVLKNVALNGPILTIRKFANDEITLDDLVNNDSMPRECSDFLTKLVAAKYNIFISGGTSSGKTTFLNALSSAINSDERVIIIEDSAELKVSQIKNIVHMECRNANSVGKGMVSMEMLIKTSLRMRPDRIIVGEVRGREVIDMIQAMSTGHDGSMSTGHGNSIKGMLNRLETMYLMDTQIPIYSIKSQIANALDIFVHLRRDSDGKRRLVEVAELVGFDGEDYKLNYIYYTDPDGKLMETGNNLTNCEKLMQNLHEEGVSVS</sequence>
<name>A0A2S0L6K5_9FIRM</name>
<evidence type="ECO:0000313" key="4">
    <source>
        <dbReference type="Proteomes" id="UP000237883"/>
    </source>
</evidence>
<dbReference type="AlphaFoldDB" id="A0A2S0L6K5"/>
<dbReference type="InterPro" id="IPR027417">
    <property type="entry name" value="P-loop_NTPase"/>
</dbReference>
<organism evidence="3 4">
    <name type="scientific">Mogibacterium diversum</name>
    <dbReference type="NCBI Taxonomy" id="114527"/>
    <lineage>
        <taxon>Bacteria</taxon>
        <taxon>Bacillati</taxon>
        <taxon>Bacillota</taxon>
        <taxon>Clostridia</taxon>
        <taxon>Peptostreptococcales</taxon>
        <taxon>Anaerovoracaceae</taxon>
        <taxon>Mogibacterium</taxon>
    </lineage>
</organism>
<evidence type="ECO:0000313" key="3">
    <source>
        <dbReference type="EMBL" id="AVM48925.1"/>
    </source>
</evidence>
<dbReference type="Gene3D" id="3.30.450.380">
    <property type="match status" value="1"/>
</dbReference>
<dbReference type="GO" id="GO:0016887">
    <property type="term" value="F:ATP hydrolysis activity"/>
    <property type="evidence" value="ECO:0007669"/>
    <property type="project" value="InterPro"/>
</dbReference>
<dbReference type="KEGG" id="mdv:C5Q96_01855"/>
<dbReference type="CDD" id="cd01130">
    <property type="entry name" value="VirB11-like_ATPase"/>
    <property type="match status" value="1"/>
</dbReference>
<gene>
    <name evidence="3" type="ORF">C5Q96_01855</name>
</gene>
<evidence type="ECO:0000259" key="2">
    <source>
        <dbReference type="Pfam" id="PF00437"/>
    </source>
</evidence>
<comment type="similarity">
    <text evidence="1">Belongs to the GSP E family.</text>
</comment>
<feature type="domain" description="Bacterial type II secretion system protein E" evidence="2">
    <location>
        <begin position="73"/>
        <end position="349"/>
    </location>
</feature>
<dbReference type="SUPFAM" id="SSF52540">
    <property type="entry name" value="P-loop containing nucleoside triphosphate hydrolases"/>
    <property type="match status" value="1"/>
</dbReference>
<reference evidence="4" key="1">
    <citation type="submission" date="2018-02" db="EMBL/GenBank/DDBJ databases">
        <authorList>
            <person name="Holder M.E."/>
            <person name="Ajami N.J."/>
            <person name="Petrosino J.F."/>
        </authorList>
    </citation>
    <scope>NUCLEOTIDE SEQUENCE [LARGE SCALE GENOMIC DNA]</scope>
    <source>
        <strain evidence="4">CCUG 47132</strain>
    </source>
</reference>
<keyword evidence="4" id="KW-1185">Reference proteome</keyword>
<dbReference type="PANTHER" id="PTHR30486">
    <property type="entry name" value="TWITCHING MOTILITY PROTEIN PILT"/>
    <property type="match status" value="1"/>
</dbReference>
<dbReference type="InterPro" id="IPR050921">
    <property type="entry name" value="T4SS_GSP_E_ATPase"/>
</dbReference>
<dbReference type="InterPro" id="IPR001482">
    <property type="entry name" value="T2SS/T4SS_dom"/>
</dbReference>
<proteinExistence type="inferred from homology"/>
<dbReference type="OrthoDB" id="9810761at2"/>